<feature type="compositionally biased region" description="Basic and acidic residues" evidence="1">
    <location>
        <begin position="237"/>
        <end position="248"/>
    </location>
</feature>
<dbReference type="Proteomes" id="UP001217417">
    <property type="component" value="Unassembled WGS sequence"/>
</dbReference>
<name>A0AAD7QTX7_9ASCO</name>
<sequence>MSPDSSSTLFENQDQVSDSAVSDFLKRLESLKQKTDSDEKDRAQKLEEEIEEAKRQRLARRLARSRSLSPEKFASSTSSAGIPPSRSTITVNNESITERKSTPRLSFDNSPVLSPTPAIAGRRSPVSAKESPLAQSISKFSGLDTSSPAQIRLNPAIQPTPVLRGVSPSPFLGRDTSSSRAPSNSPASNLSSPLAPKPTQSVSTMEKIKKWENSAEIDQSATIAGDEPTVVPMPKANDTESRSKKELESSEISVSRLEHIPDLSSSRESESSSSSIATELLMQAESKHNDIVAHPREQSVAVKQATSQECDNAISSLSRRTSGLNLTSTSTAASQSRFDSNIDKDKEAADREEERLSKFLRPSSQRPPQKDRLQLHSNYTPIFPSPSVVRIFRCFSLLY</sequence>
<dbReference type="GeneID" id="80886973"/>
<evidence type="ECO:0000313" key="4">
    <source>
        <dbReference type="Proteomes" id="UP001217417"/>
    </source>
</evidence>
<organism evidence="3 4">
    <name type="scientific">Lipomyces tetrasporus</name>
    <dbReference type="NCBI Taxonomy" id="54092"/>
    <lineage>
        <taxon>Eukaryota</taxon>
        <taxon>Fungi</taxon>
        <taxon>Dikarya</taxon>
        <taxon>Ascomycota</taxon>
        <taxon>Saccharomycotina</taxon>
        <taxon>Lipomycetes</taxon>
        <taxon>Lipomycetales</taxon>
        <taxon>Lipomycetaceae</taxon>
        <taxon>Lipomyces</taxon>
    </lineage>
</organism>
<feature type="compositionally biased region" description="Low complexity" evidence="1">
    <location>
        <begin position="178"/>
        <end position="194"/>
    </location>
</feature>
<proteinExistence type="predicted"/>
<keyword evidence="4" id="KW-1185">Reference proteome</keyword>
<feature type="compositionally biased region" description="Polar residues" evidence="1">
    <location>
        <begin position="74"/>
        <end position="95"/>
    </location>
</feature>
<dbReference type="Pfam" id="PF13254">
    <property type="entry name" value="DUF4045"/>
    <property type="match status" value="1"/>
</dbReference>
<dbReference type="EMBL" id="JARPMG010000004">
    <property type="protein sequence ID" value="KAJ8101390.1"/>
    <property type="molecule type" value="Genomic_DNA"/>
</dbReference>
<evidence type="ECO:0000256" key="1">
    <source>
        <dbReference type="SAM" id="MobiDB-lite"/>
    </source>
</evidence>
<dbReference type="InterPro" id="IPR025118">
    <property type="entry name" value="DUF4045"/>
</dbReference>
<comment type="caution">
    <text evidence="3">The sequence shown here is derived from an EMBL/GenBank/DDBJ whole genome shotgun (WGS) entry which is preliminary data.</text>
</comment>
<accession>A0AAD7QTX7</accession>
<dbReference type="AlphaFoldDB" id="A0AAD7QTX7"/>
<dbReference type="RefSeq" id="XP_056044840.1">
    <property type="nucleotide sequence ID" value="XM_056191807.1"/>
</dbReference>
<feature type="compositionally biased region" description="Basic and acidic residues" evidence="1">
    <location>
        <begin position="256"/>
        <end position="270"/>
    </location>
</feature>
<feature type="compositionally biased region" description="Polar residues" evidence="1">
    <location>
        <begin position="103"/>
        <end position="113"/>
    </location>
</feature>
<evidence type="ECO:0000259" key="2">
    <source>
        <dbReference type="Pfam" id="PF13254"/>
    </source>
</evidence>
<reference evidence="3" key="1">
    <citation type="submission" date="2023-03" db="EMBL/GenBank/DDBJ databases">
        <title>Near-Complete genome sequence of Lipomyces tetrasporous NRRL Y-64009, an oleaginous yeast capable of growing on lignocellulosic hydrolysates.</title>
        <authorList>
            <consortium name="Lawrence Berkeley National Laboratory"/>
            <person name="Jagtap S.S."/>
            <person name="Liu J.-J."/>
            <person name="Walukiewicz H.E."/>
            <person name="Pangilinan J."/>
            <person name="Lipzen A."/>
            <person name="Ahrendt S."/>
            <person name="Koriabine M."/>
            <person name="Cobaugh K."/>
            <person name="Salamov A."/>
            <person name="Yoshinaga Y."/>
            <person name="Ng V."/>
            <person name="Daum C."/>
            <person name="Grigoriev I.V."/>
            <person name="Slininger P.J."/>
            <person name="Dien B.S."/>
            <person name="Jin Y.-S."/>
            <person name="Rao C.V."/>
        </authorList>
    </citation>
    <scope>NUCLEOTIDE SEQUENCE</scope>
    <source>
        <strain evidence="3">NRRL Y-64009</strain>
    </source>
</reference>
<feature type="compositionally biased region" description="Polar residues" evidence="1">
    <location>
        <begin position="133"/>
        <end position="149"/>
    </location>
</feature>
<gene>
    <name evidence="3" type="ORF">POJ06DRAFT_95871</name>
</gene>
<feature type="region of interest" description="Disordered" evidence="1">
    <location>
        <begin position="53"/>
        <end position="275"/>
    </location>
</feature>
<protein>
    <recommendedName>
        <fullName evidence="2">DUF4045 domain-containing protein</fullName>
    </recommendedName>
</protein>
<evidence type="ECO:0000313" key="3">
    <source>
        <dbReference type="EMBL" id="KAJ8101390.1"/>
    </source>
</evidence>
<feature type="domain" description="DUF4045" evidence="2">
    <location>
        <begin position="20"/>
        <end position="359"/>
    </location>
</feature>